<accession>B4R3P1</accession>
<dbReference type="Proteomes" id="UP000000304">
    <property type="component" value="Chromosome X"/>
</dbReference>
<dbReference type="HOGENOM" id="CLU_3428611_0_0_1"/>
<keyword evidence="2" id="KW-1185">Reference proteome</keyword>
<dbReference type="AlphaFoldDB" id="B4R3P1"/>
<dbReference type="EMBL" id="CM000366">
    <property type="protein sequence ID" value="EDX17743.1"/>
    <property type="molecule type" value="Genomic_DNA"/>
</dbReference>
<evidence type="ECO:0000313" key="1">
    <source>
        <dbReference type="EMBL" id="EDX17743.1"/>
    </source>
</evidence>
<gene>
    <name evidence="1" type="primary">Dsim\GD15929</name>
    <name evidence="1" type="ORF">Dsim_GD15929</name>
</gene>
<name>B4R3P1_DROSI</name>
<proteinExistence type="predicted"/>
<protein>
    <submittedName>
        <fullName evidence="1">GD15929</fullName>
    </submittedName>
</protein>
<organism evidence="1 2">
    <name type="scientific">Drosophila simulans</name>
    <name type="common">Fruit fly</name>
    <dbReference type="NCBI Taxonomy" id="7240"/>
    <lineage>
        <taxon>Eukaryota</taxon>
        <taxon>Metazoa</taxon>
        <taxon>Ecdysozoa</taxon>
        <taxon>Arthropoda</taxon>
        <taxon>Hexapoda</taxon>
        <taxon>Insecta</taxon>
        <taxon>Pterygota</taxon>
        <taxon>Neoptera</taxon>
        <taxon>Endopterygota</taxon>
        <taxon>Diptera</taxon>
        <taxon>Brachycera</taxon>
        <taxon>Muscomorpha</taxon>
        <taxon>Ephydroidea</taxon>
        <taxon>Drosophilidae</taxon>
        <taxon>Drosophila</taxon>
        <taxon>Sophophora</taxon>
    </lineage>
</organism>
<sequence>MQTNQDRSAYTWLINSLNNL</sequence>
<reference evidence="1 2" key="1">
    <citation type="journal article" date="2007" name="Nature">
        <title>Evolution of genes and genomes on the Drosophila phylogeny.</title>
        <authorList>
            <consortium name="Drosophila 12 Genomes Consortium"/>
            <person name="Clark A.G."/>
            <person name="Eisen M.B."/>
            <person name="Smith D.R."/>
            <person name="Bergman C.M."/>
            <person name="Oliver B."/>
            <person name="Markow T.A."/>
            <person name="Kaufman T.C."/>
            <person name="Kellis M."/>
            <person name="Gelbart W."/>
            <person name="Iyer V.N."/>
            <person name="Pollard D.A."/>
            <person name="Sackton T.B."/>
            <person name="Larracuente A.M."/>
            <person name="Singh N.D."/>
            <person name="Abad J.P."/>
            <person name="Abt D.N."/>
            <person name="Adryan B."/>
            <person name="Aguade M."/>
            <person name="Akashi H."/>
            <person name="Anderson W.W."/>
            <person name="Aquadro C.F."/>
            <person name="Ardell D.H."/>
            <person name="Arguello R."/>
            <person name="Artieri C.G."/>
            <person name="Barbash D.A."/>
            <person name="Barker D."/>
            <person name="Barsanti P."/>
            <person name="Batterham P."/>
            <person name="Batzoglou S."/>
            <person name="Begun D."/>
            <person name="Bhutkar A."/>
            <person name="Blanco E."/>
            <person name="Bosak S.A."/>
            <person name="Bradley R.K."/>
            <person name="Brand A.D."/>
            <person name="Brent M.R."/>
            <person name="Brooks A.N."/>
            <person name="Brown R.H."/>
            <person name="Butlin R.K."/>
            <person name="Caggese C."/>
            <person name="Calvi B.R."/>
            <person name="Bernardo de Carvalho A."/>
            <person name="Caspi A."/>
            <person name="Castrezana S."/>
            <person name="Celniker S.E."/>
            <person name="Chang J.L."/>
            <person name="Chapple C."/>
            <person name="Chatterji S."/>
            <person name="Chinwalla A."/>
            <person name="Civetta A."/>
            <person name="Clifton S.W."/>
            <person name="Comeron J.M."/>
            <person name="Costello J.C."/>
            <person name="Coyne J.A."/>
            <person name="Daub J."/>
            <person name="David R.G."/>
            <person name="Delcher A.L."/>
            <person name="Delehaunty K."/>
            <person name="Do C.B."/>
            <person name="Ebling H."/>
            <person name="Edwards K."/>
            <person name="Eickbush T."/>
            <person name="Evans J.D."/>
            <person name="Filipski A."/>
            <person name="Findeiss S."/>
            <person name="Freyhult E."/>
            <person name="Fulton L."/>
            <person name="Fulton R."/>
            <person name="Garcia A.C."/>
            <person name="Gardiner A."/>
            <person name="Garfield D.A."/>
            <person name="Garvin B.E."/>
            <person name="Gibson G."/>
            <person name="Gilbert D."/>
            <person name="Gnerre S."/>
            <person name="Godfrey J."/>
            <person name="Good R."/>
            <person name="Gotea V."/>
            <person name="Gravely B."/>
            <person name="Greenberg A.J."/>
            <person name="Griffiths-Jones S."/>
            <person name="Gross S."/>
            <person name="Guigo R."/>
            <person name="Gustafson E.A."/>
            <person name="Haerty W."/>
            <person name="Hahn M.W."/>
            <person name="Halligan D.L."/>
            <person name="Halpern A.L."/>
            <person name="Halter G.M."/>
            <person name="Han M.V."/>
            <person name="Heger A."/>
            <person name="Hillier L."/>
            <person name="Hinrichs A.S."/>
            <person name="Holmes I."/>
            <person name="Hoskins R.A."/>
            <person name="Hubisz M.J."/>
            <person name="Hultmark D."/>
            <person name="Huntley M.A."/>
            <person name="Jaffe D.B."/>
            <person name="Jagadeeshan S."/>
            <person name="Jeck W.R."/>
            <person name="Johnson J."/>
            <person name="Jones C.D."/>
            <person name="Jordan W.C."/>
            <person name="Karpen G.H."/>
            <person name="Kataoka E."/>
            <person name="Keightley P.D."/>
            <person name="Kheradpour P."/>
            <person name="Kirkness E.F."/>
            <person name="Koerich L.B."/>
            <person name="Kristiansen K."/>
            <person name="Kudrna D."/>
            <person name="Kulathinal R.J."/>
            <person name="Kumar S."/>
            <person name="Kwok R."/>
            <person name="Lander E."/>
            <person name="Langley C.H."/>
            <person name="Lapoint R."/>
            <person name="Lazzaro B.P."/>
            <person name="Lee S.J."/>
            <person name="Levesque L."/>
            <person name="Li R."/>
            <person name="Lin C.F."/>
            <person name="Lin M.F."/>
            <person name="Lindblad-Toh K."/>
            <person name="Llopart A."/>
            <person name="Long M."/>
            <person name="Low L."/>
            <person name="Lozovsky E."/>
            <person name="Lu J."/>
            <person name="Luo M."/>
            <person name="Machado C.A."/>
            <person name="Makalowski W."/>
            <person name="Marzo M."/>
            <person name="Matsuda M."/>
            <person name="Matzkin L."/>
            <person name="McAllister B."/>
            <person name="McBride C.S."/>
            <person name="McKernan B."/>
            <person name="McKernan K."/>
            <person name="Mendez-Lago M."/>
            <person name="Minx P."/>
            <person name="Mollenhauer M.U."/>
            <person name="Montooth K."/>
            <person name="Mount S.M."/>
            <person name="Mu X."/>
            <person name="Myers E."/>
            <person name="Negre B."/>
            <person name="Newfeld S."/>
            <person name="Nielsen R."/>
            <person name="Noor M.A."/>
            <person name="O'Grady P."/>
            <person name="Pachter L."/>
            <person name="Papaceit M."/>
            <person name="Parisi M.J."/>
            <person name="Parisi M."/>
            <person name="Parts L."/>
            <person name="Pedersen J.S."/>
            <person name="Pesole G."/>
            <person name="Phillippy A.M."/>
            <person name="Ponting C.P."/>
            <person name="Pop M."/>
            <person name="Porcelli D."/>
            <person name="Powell J.R."/>
            <person name="Prohaska S."/>
            <person name="Pruitt K."/>
            <person name="Puig M."/>
            <person name="Quesneville H."/>
            <person name="Ram K.R."/>
            <person name="Rand D."/>
            <person name="Rasmussen M.D."/>
            <person name="Reed L.K."/>
            <person name="Reenan R."/>
            <person name="Reily A."/>
            <person name="Remington K.A."/>
            <person name="Rieger T.T."/>
            <person name="Ritchie M.G."/>
            <person name="Robin C."/>
            <person name="Rogers Y.H."/>
            <person name="Rohde C."/>
            <person name="Rozas J."/>
            <person name="Rubenfield M.J."/>
            <person name="Ruiz A."/>
            <person name="Russo S."/>
            <person name="Salzberg S.L."/>
            <person name="Sanchez-Gracia A."/>
            <person name="Saranga D.J."/>
            <person name="Sato H."/>
            <person name="Schaeffer S.W."/>
            <person name="Schatz M.C."/>
            <person name="Schlenke T."/>
            <person name="Schwartz R."/>
            <person name="Segarra C."/>
            <person name="Singh R.S."/>
            <person name="Sirot L."/>
            <person name="Sirota M."/>
            <person name="Sisneros N.B."/>
            <person name="Smith C.D."/>
            <person name="Smith T.F."/>
            <person name="Spieth J."/>
            <person name="Stage D.E."/>
            <person name="Stark A."/>
            <person name="Stephan W."/>
            <person name="Strausberg R.L."/>
            <person name="Strempel S."/>
            <person name="Sturgill D."/>
            <person name="Sutton G."/>
            <person name="Sutton G.G."/>
            <person name="Tao W."/>
            <person name="Teichmann S."/>
            <person name="Tobari Y.N."/>
            <person name="Tomimura Y."/>
            <person name="Tsolas J.M."/>
            <person name="Valente V.L."/>
            <person name="Venter E."/>
            <person name="Venter J.C."/>
            <person name="Vicario S."/>
            <person name="Vieira F.G."/>
            <person name="Vilella A.J."/>
            <person name="Villasante A."/>
            <person name="Walenz B."/>
            <person name="Wang J."/>
            <person name="Wasserman M."/>
            <person name="Watts T."/>
            <person name="Wilson D."/>
            <person name="Wilson R.K."/>
            <person name="Wing R.A."/>
            <person name="Wolfner M.F."/>
            <person name="Wong A."/>
            <person name="Wong G.K."/>
            <person name="Wu C.I."/>
            <person name="Wu G."/>
            <person name="Yamamoto D."/>
            <person name="Yang H.P."/>
            <person name="Yang S.P."/>
            <person name="Yorke J.A."/>
            <person name="Yoshida K."/>
            <person name="Zdobnov E."/>
            <person name="Zhang P."/>
            <person name="Zhang Y."/>
            <person name="Zimin A.V."/>
            <person name="Baldwin J."/>
            <person name="Abdouelleil A."/>
            <person name="Abdulkadir J."/>
            <person name="Abebe A."/>
            <person name="Abera B."/>
            <person name="Abreu J."/>
            <person name="Acer S.C."/>
            <person name="Aftuck L."/>
            <person name="Alexander A."/>
            <person name="An P."/>
            <person name="Anderson E."/>
            <person name="Anderson S."/>
            <person name="Arachi H."/>
            <person name="Azer M."/>
            <person name="Bachantsang P."/>
            <person name="Barry A."/>
            <person name="Bayul T."/>
            <person name="Berlin A."/>
            <person name="Bessette D."/>
            <person name="Bloom T."/>
            <person name="Blye J."/>
            <person name="Boguslavskiy L."/>
            <person name="Bonnet C."/>
            <person name="Boukhgalter B."/>
            <person name="Bourzgui I."/>
            <person name="Brown A."/>
            <person name="Cahill P."/>
            <person name="Channer S."/>
            <person name="Cheshatsang Y."/>
            <person name="Chuda L."/>
            <person name="Citroen M."/>
            <person name="Collymore A."/>
            <person name="Cooke P."/>
            <person name="Costello M."/>
            <person name="D'Aco K."/>
            <person name="Daza R."/>
            <person name="De Haan G."/>
            <person name="DeGray S."/>
            <person name="DeMaso C."/>
            <person name="Dhargay N."/>
            <person name="Dooley K."/>
            <person name="Dooley E."/>
            <person name="Doricent M."/>
            <person name="Dorje P."/>
            <person name="Dorjee K."/>
            <person name="Dupes A."/>
            <person name="Elong R."/>
            <person name="Falk J."/>
            <person name="Farina A."/>
            <person name="Faro S."/>
            <person name="Ferguson D."/>
            <person name="Fisher S."/>
            <person name="Foley C.D."/>
            <person name="Franke A."/>
            <person name="Friedrich D."/>
            <person name="Gadbois L."/>
            <person name="Gearin G."/>
            <person name="Gearin C.R."/>
            <person name="Giannoukos G."/>
            <person name="Goode T."/>
            <person name="Graham J."/>
            <person name="Grandbois E."/>
            <person name="Grewal S."/>
            <person name="Gyaltsen K."/>
            <person name="Hafez N."/>
            <person name="Hagos B."/>
            <person name="Hall J."/>
            <person name="Henson C."/>
            <person name="Hollinger A."/>
            <person name="Honan T."/>
            <person name="Huard M.D."/>
            <person name="Hughes L."/>
            <person name="Hurhula B."/>
            <person name="Husby M.E."/>
            <person name="Kamat A."/>
            <person name="Kanga B."/>
            <person name="Kashin S."/>
            <person name="Khazanovich D."/>
            <person name="Kisner P."/>
            <person name="Lance K."/>
            <person name="Lara M."/>
            <person name="Lee W."/>
            <person name="Lennon N."/>
            <person name="Letendre F."/>
            <person name="LeVine R."/>
            <person name="Lipovsky A."/>
            <person name="Liu X."/>
            <person name="Liu J."/>
            <person name="Liu S."/>
            <person name="Lokyitsang T."/>
            <person name="Lokyitsang Y."/>
            <person name="Lubonja R."/>
            <person name="Lui A."/>
            <person name="MacDonald P."/>
            <person name="Magnisalis V."/>
            <person name="Maru K."/>
            <person name="Matthews C."/>
            <person name="McCusker W."/>
            <person name="McDonough S."/>
            <person name="Mehta T."/>
            <person name="Meldrim J."/>
            <person name="Meneus L."/>
            <person name="Mihai O."/>
            <person name="Mihalev A."/>
            <person name="Mihova T."/>
            <person name="Mittelman R."/>
            <person name="Mlenga V."/>
            <person name="Montmayeur A."/>
            <person name="Mulrain L."/>
            <person name="Navidi A."/>
            <person name="Naylor J."/>
            <person name="Negash T."/>
            <person name="Nguyen T."/>
            <person name="Nguyen N."/>
            <person name="Nicol R."/>
            <person name="Norbu C."/>
            <person name="Norbu N."/>
            <person name="Novod N."/>
            <person name="O'Neill B."/>
            <person name="Osman S."/>
            <person name="Markiewicz E."/>
            <person name="Oyono O.L."/>
            <person name="Patti C."/>
            <person name="Phunkhang P."/>
            <person name="Pierre F."/>
            <person name="Priest M."/>
            <person name="Raghuraman S."/>
            <person name="Rege F."/>
            <person name="Reyes R."/>
            <person name="Rise C."/>
            <person name="Rogov P."/>
            <person name="Ross K."/>
            <person name="Ryan E."/>
            <person name="Settipalli S."/>
            <person name="Shea T."/>
            <person name="Sherpa N."/>
            <person name="Shi L."/>
            <person name="Shih D."/>
            <person name="Sparrow T."/>
            <person name="Spaulding J."/>
            <person name="Stalker J."/>
            <person name="Stange-Thomann N."/>
            <person name="Stavropoulos S."/>
            <person name="Stone C."/>
            <person name="Strader C."/>
            <person name="Tesfaye S."/>
            <person name="Thomson T."/>
            <person name="Thoulutsang Y."/>
            <person name="Thoulutsang D."/>
            <person name="Topham K."/>
            <person name="Topping I."/>
            <person name="Tsamla T."/>
            <person name="Vassiliev H."/>
            <person name="Vo A."/>
            <person name="Wangchuk T."/>
            <person name="Wangdi T."/>
            <person name="Weiand M."/>
            <person name="Wilkinson J."/>
            <person name="Wilson A."/>
            <person name="Yadav S."/>
            <person name="Young G."/>
            <person name="Yu Q."/>
            <person name="Zembek L."/>
            <person name="Zhong D."/>
            <person name="Zimmer A."/>
            <person name="Zwirko Z."/>
            <person name="Jaffe D.B."/>
            <person name="Alvarez P."/>
            <person name="Brockman W."/>
            <person name="Butler J."/>
            <person name="Chin C."/>
            <person name="Gnerre S."/>
            <person name="Grabherr M."/>
            <person name="Kleber M."/>
            <person name="Mauceli E."/>
            <person name="MacCallum I."/>
        </authorList>
    </citation>
    <scope>NUCLEOTIDE SEQUENCE [LARGE SCALE GENOMIC DNA]</scope>
    <source>
        <strain evidence="2">white501</strain>
    </source>
</reference>
<evidence type="ECO:0000313" key="2">
    <source>
        <dbReference type="Proteomes" id="UP000000304"/>
    </source>
</evidence>